<organism evidence="1">
    <name type="scientific">Faucicola osloensis</name>
    <name type="common">Moraxella osloensis</name>
    <dbReference type="NCBI Taxonomy" id="34062"/>
    <lineage>
        <taxon>Bacteria</taxon>
        <taxon>Pseudomonadati</taxon>
        <taxon>Pseudomonadota</taxon>
        <taxon>Gammaproteobacteria</taxon>
        <taxon>Moraxellales</taxon>
        <taxon>Moraxellaceae</taxon>
        <taxon>Faucicola</taxon>
    </lineage>
</organism>
<name>A0AA91FJ05_FAUOS</name>
<comment type="caution">
    <text evidence="1">The sequence shown here is derived from an EMBL/GenBank/DDBJ whole genome shotgun (WGS) entry which is preliminary data.</text>
</comment>
<dbReference type="AlphaFoldDB" id="A0AA91FJ05"/>
<reference evidence="1" key="1">
    <citation type="submission" date="2016-06" db="EMBL/GenBank/DDBJ databases">
        <title>Draft genome of Moraxella osloensis CCUG 67237.</title>
        <authorList>
            <person name="Salva-Serra F."/>
            <person name="Engstrom-Jakobsson H."/>
            <person name="Thorell K."/>
            <person name="Gonzales-Siles L."/>
            <person name="Karlsson R."/>
            <person name="Boulund F."/>
            <person name="Engstrand L."/>
            <person name="Kristiansson E."/>
            <person name="Moore E."/>
        </authorList>
    </citation>
    <scope>NUCLEOTIDE SEQUENCE [LARGE SCALE GENOMIC DNA]</scope>
    <source>
        <strain evidence="1">CCUG 67237</strain>
    </source>
</reference>
<sequence length="107" mass="12700">MKTEQDLAYDRQCREDIAKETAMYLSVQYDHILKYLQEYDTEKAKKLEAIDHSIKFKTLKNKKFNELSDTQLTEFLKVAGEYSKYFRKIKLKIAEKQFANRLGVVHG</sequence>
<protein>
    <submittedName>
        <fullName evidence="1">Uncharacterized protein</fullName>
    </submittedName>
</protein>
<gene>
    <name evidence="1" type="ORF">A9299_10000</name>
</gene>
<accession>A0AA91FJ05</accession>
<proteinExistence type="predicted"/>
<evidence type="ECO:0000313" key="1">
    <source>
        <dbReference type="EMBL" id="OBX64329.1"/>
    </source>
</evidence>
<dbReference type="EMBL" id="LZMT01000017">
    <property type="protein sequence ID" value="OBX64329.1"/>
    <property type="molecule type" value="Genomic_DNA"/>
</dbReference>